<proteinExistence type="predicted"/>
<dbReference type="InterPro" id="IPR027370">
    <property type="entry name" value="Znf-RING_euk"/>
</dbReference>
<dbReference type="Pfam" id="PF13445">
    <property type="entry name" value="zf-RING_UBOX"/>
    <property type="match status" value="1"/>
</dbReference>
<dbReference type="OrthoDB" id="264520at2759"/>
<keyword evidence="1" id="KW-1185">Reference proteome</keyword>
<name>A0A6J1SDS4_FRAOC</name>
<dbReference type="PROSITE" id="PS00518">
    <property type="entry name" value="ZF_RING_1"/>
    <property type="match status" value="1"/>
</dbReference>
<dbReference type="InterPro" id="IPR001841">
    <property type="entry name" value="Znf_RING"/>
</dbReference>
<dbReference type="RefSeq" id="XP_026279186.1">
    <property type="nucleotide sequence ID" value="XM_026423401.2"/>
</dbReference>
<dbReference type="SMART" id="SM00184">
    <property type="entry name" value="RING"/>
    <property type="match status" value="1"/>
</dbReference>
<protein>
    <submittedName>
        <fullName evidence="2">Uncharacterized protein LOC113207045</fullName>
    </submittedName>
</protein>
<dbReference type="PROSITE" id="PS50089">
    <property type="entry name" value="ZF_RING_2"/>
    <property type="match status" value="1"/>
</dbReference>
<sequence length="431" mass="49782">MDIRKVTGLNMECPECFERFDELGRRPKALPCGHAFCLKCLETVDRCFIDKKEFTLLPIELPDHHNSMAMLRSNINSTSGSYVHVFCRDCNKPAEEKCIIEKHKISSRKQFLFEQLVQKLNLTHSPFHPQNSQKFVESLTEVEVAEAIQMMSGQTTPTNILLRGGNTRWLAELPQGCGKDDDDNAKIFRSILFLLRQKGILPQEVILTAEVKKPIQKPKVDPECVLDLNNITSGKDQTRYTTEKEKLMSEDQLLKIRRLIGLYCDGDKKWTHQLLQRLAPVLEEVHLYNFHLEHLEAVLAMPELRWLVLEDTKIPNMKDDELPKITLQHQSKVEFLWANVFNRNYEDRLCKFIVKKFQASVQILCVPLPEYHAHAVSFFGDLELPNLKMLLYMSRYCGSDNCAGVMVALRKRFPGLKIVCLACDRTDNFDD</sequence>
<accession>A0A6J1SDS4</accession>
<dbReference type="InterPro" id="IPR013083">
    <property type="entry name" value="Znf_RING/FYVE/PHD"/>
</dbReference>
<dbReference type="Gene3D" id="3.30.40.10">
    <property type="entry name" value="Zinc/RING finger domain, C3HC4 (zinc finger)"/>
    <property type="match status" value="1"/>
</dbReference>
<dbReference type="InterPro" id="IPR017907">
    <property type="entry name" value="Znf_RING_CS"/>
</dbReference>
<organism evidence="1 2">
    <name type="scientific">Frankliniella occidentalis</name>
    <name type="common">Western flower thrips</name>
    <name type="synonym">Euthrips occidentalis</name>
    <dbReference type="NCBI Taxonomy" id="133901"/>
    <lineage>
        <taxon>Eukaryota</taxon>
        <taxon>Metazoa</taxon>
        <taxon>Ecdysozoa</taxon>
        <taxon>Arthropoda</taxon>
        <taxon>Hexapoda</taxon>
        <taxon>Insecta</taxon>
        <taxon>Pterygota</taxon>
        <taxon>Neoptera</taxon>
        <taxon>Paraneoptera</taxon>
        <taxon>Thysanoptera</taxon>
        <taxon>Terebrantia</taxon>
        <taxon>Thripoidea</taxon>
        <taxon>Thripidae</taxon>
        <taxon>Frankliniella</taxon>
    </lineage>
</organism>
<dbReference type="SUPFAM" id="SSF57850">
    <property type="entry name" value="RING/U-box"/>
    <property type="match status" value="1"/>
</dbReference>
<dbReference type="AlphaFoldDB" id="A0A6J1SDS4"/>
<dbReference type="KEGG" id="foc:113207045"/>
<dbReference type="Proteomes" id="UP000504606">
    <property type="component" value="Unplaced"/>
</dbReference>
<evidence type="ECO:0000313" key="2">
    <source>
        <dbReference type="RefSeq" id="XP_026279186.1"/>
    </source>
</evidence>
<dbReference type="GeneID" id="113207045"/>
<gene>
    <name evidence="2" type="primary">LOC113207045</name>
</gene>
<reference evidence="2" key="1">
    <citation type="submission" date="2025-08" db="UniProtKB">
        <authorList>
            <consortium name="RefSeq"/>
        </authorList>
    </citation>
    <scope>IDENTIFICATION</scope>
    <source>
        <tissue evidence="2">Whole organism</tissue>
    </source>
</reference>
<evidence type="ECO:0000313" key="1">
    <source>
        <dbReference type="Proteomes" id="UP000504606"/>
    </source>
</evidence>